<dbReference type="EMBL" id="JAEHOD010000017">
    <property type="protein sequence ID" value="KAG2448507.1"/>
    <property type="molecule type" value="Genomic_DNA"/>
</dbReference>
<feature type="compositionally biased region" description="Gly residues" evidence="1">
    <location>
        <begin position="271"/>
        <end position="280"/>
    </location>
</feature>
<evidence type="ECO:0000256" key="1">
    <source>
        <dbReference type="SAM" id="MobiDB-lite"/>
    </source>
</evidence>
<feature type="region of interest" description="Disordered" evidence="1">
    <location>
        <begin position="72"/>
        <end position="97"/>
    </location>
</feature>
<dbReference type="InterPro" id="IPR027417">
    <property type="entry name" value="P-loop_NTPase"/>
</dbReference>
<sequence length="675" mass="70134">MADRGGYRGSGGDAKGRPWNNRGHRGGGGYGEVHAGGRHGSSGSGYAGHGRGGFSGSRGYGGGDGGGRGGGGYSSYSNNAPGDDGAGGGSGGGRSSTSLNFLAPPAAAQLPAATRRAVDAYVARFAPLVQLELDEERRLVEQRLCHWPLGRLRSEGLALTGLRAARRGSYLGKAVVRLTAAEGGELPFHKFTSGTLVTLCRQHPLEERCVEALVLDRGRGEVRLVADRVPGDVLEGFWRLDRGANITSYQRMAQALQALYKQPDAMPGPAGVAGGAGGGSYDEEDEDEEDGVGGAEGGYGATEEAGPSGNGYGGHGYGQGYGHGYGGAGGRGGRGGGYRGRGGRGGGRGHKRRRRQHEDEEDDGLPPGTHLLDVLLAPTPAAAAAAAALPAPLVPAAALEWAAANDMDPQDPREEVQGMGLNRSQVRALALALRHRVTLLQGPPGTGKTTTIVQFIRFLKQELRYPHPILAAAQSNVAVDNLLEGLVGAGVAAVRTGQPVKVREALRDATLDARILAHPARPAIEEQQAALRELQRRLPSLRGRDRGLGHRDAARAAAAVRQARADMMADILQGADVICSTCVGAGGDALQDLSFGLVVLDEGSQCCEPESLIPLVKASRHAVLVGDHCQLPPVCQSEEAGRAGLSLSLFERLMRAGVPACMLQVGCGGRGRYRR</sequence>
<dbReference type="Pfam" id="PF13086">
    <property type="entry name" value="AAA_11"/>
    <property type="match status" value="1"/>
</dbReference>
<dbReference type="PANTHER" id="PTHR43788:SF13">
    <property type="entry name" value="REGULATOR OF NONSENSE TRANSCRIPTS 1"/>
    <property type="match status" value="1"/>
</dbReference>
<evidence type="ECO:0000313" key="4">
    <source>
        <dbReference type="Proteomes" id="UP000613740"/>
    </source>
</evidence>
<feature type="compositionally biased region" description="Gly residues" evidence="1">
    <location>
        <begin position="84"/>
        <end position="94"/>
    </location>
</feature>
<evidence type="ECO:0000313" key="3">
    <source>
        <dbReference type="EMBL" id="KAG2448507.1"/>
    </source>
</evidence>
<feature type="compositionally biased region" description="Acidic residues" evidence="1">
    <location>
        <begin position="281"/>
        <end position="291"/>
    </location>
</feature>
<feature type="region of interest" description="Disordered" evidence="1">
    <location>
        <begin position="330"/>
        <end position="367"/>
    </location>
</feature>
<dbReference type="InterPro" id="IPR041677">
    <property type="entry name" value="DNA2/NAM7_AAA_11"/>
</dbReference>
<dbReference type="InterPro" id="IPR050534">
    <property type="entry name" value="Coronavir_polyprotein_1ab"/>
</dbReference>
<proteinExistence type="predicted"/>
<keyword evidence="4" id="KW-1185">Reference proteome</keyword>
<feature type="domain" description="DNA2/NAM7 helicase helicase" evidence="2">
    <location>
        <begin position="421"/>
        <end position="638"/>
    </location>
</feature>
<evidence type="ECO:0000259" key="2">
    <source>
        <dbReference type="Pfam" id="PF13086"/>
    </source>
</evidence>
<feature type="compositionally biased region" description="Low complexity" evidence="1">
    <location>
        <begin position="74"/>
        <end position="83"/>
    </location>
</feature>
<accession>A0A836B5W5</accession>
<dbReference type="Gene3D" id="3.40.50.300">
    <property type="entry name" value="P-loop containing nucleotide triphosphate hydrolases"/>
    <property type="match status" value="1"/>
</dbReference>
<organism evidence="3 4">
    <name type="scientific">Chlamydomonas schloesseri</name>
    <dbReference type="NCBI Taxonomy" id="2026947"/>
    <lineage>
        <taxon>Eukaryota</taxon>
        <taxon>Viridiplantae</taxon>
        <taxon>Chlorophyta</taxon>
        <taxon>core chlorophytes</taxon>
        <taxon>Chlorophyceae</taxon>
        <taxon>CS clade</taxon>
        <taxon>Chlamydomonadales</taxon>
        <taxon>Chlamydomonadaceae</taxon>
        <taxon>Chlamydomonas</taxon>
    </lineage>
</organism>
<comment type="caution">
    <text evidence="3">The sequence shown here is derived from an EMBL/GenBank/DDBJ whole genome shotgun (WGS) entry which is preliminary data.</text>
</comment>
<dbReference type="OrthoDB" id="6513042at2759"/>
<reference evidence="3" key="1">
    <citation type="journal article" date="2020" name="bioRxiv">
        <title>Comparative genomics of Chlamydomonas.</title>
        <authorList>
            <person name="Craig R.J."/>
            <person name="Hasan A.R."/>
            <person name="Ness R.W."/>
            <person name="Keightley P.D."/>
        </authorList>
    </citation>
    <scope>NUCLEOTIDE SEQUENCE</scope>
    <source>
        <strain evidence="3">CCAP 11/173</strain>
    </source>
</reference>
<dbReference type="PANTHER" id="PTHR43788">
    <property type="entry name" value="DNA2/NAM7 HELICASE FAMILY MEMBER"/>
    <property type="match status" value="1"/>
</dbReference>
<dbReference type="Proteomes" id="UP000613740">
    <property type="component" value="Unassembled WGS sequence"/>
</dbReference>
<feature type="region of interest" description="Disordered" evidence="1">
    <location>
        <begin position="267"/>
        <end position="313"/>
    </location>
</feature>
<gene>
    <name evidence="3" type="ORF">HYH02_006398</name>
</gene>
<dbReference type="AlphaFoldDB" id="A0A836B5W5"/>
<name>A0A836B5W5_9CHLO</name>
<feature type="compositionally biased region" description="Gly residues" evidence="1">
    <location>
        <begin position="330"/>
        <end position="346"/>
    </location>
</feature>
<protein>
    <recommendedName>
        <fullName evidence="2">DNA2/NAM7 helicase helicase domain-containing protein</fullName>
    </recommendedName>
</protein>
<dbReference type="GO" id="GO:0043139">
    <property type="term" value="F:5'-3' DNA helicase activity"/>
    <property type="evidence" value="ECO:0007669"/>
    <property type="project" value="TreeGrafter"/>
</dbReference>
<feature type="region of interest" description="Disordered" evidence="1">
    <location>
        <begin position="1"/>
        <end position="52"/>
    </location>
</feature>
<feature type="compositionally biased region" description="Gly residues" evidence="1">
    <location>
        <begin position="38"/>
        <end position="52"/>
    </location>
</feature>
<dbReference type="Gene3D" id="2.40.30.270">
    <property type="match status" value="1"/>
</dbReference>
<dbReference type="SUPFAM" id="SSF52540">
    <property type="entry name" value="P-loop containing nucleoside triphosphate hydrolases"/>
    <property type="match status" value="1"/>
</dbReference>